<comment type="caution">
    <text evidence="1">The sequence shown here is derived from an EMBL/GenBank/DDBJ whole genome shotgun (WGS) entry which is preliminary data.</text>
</comment>
<dbReference type="EMBL" id="BROD01000001">
    <property type="protein sequence ID" value="GKX67958.1"/>
    <property type="molecule type" value="Genomic_DNA"/>
</dbReference>
<name>A0ACB5RFX3_9CLOT</name>
<keyword evidence="2" id="KW-1185">Reference proteome</keyword>
<sequence length="314" mass="36098">MKKLDDYINKIYKNFDEKDEETIIMKEETKAHLYEEVEELKKQGLSEEESIKKAISNFGQENLVINEMNDILNKQNKFAKILTRVALVIFLVGVIFKGINLACDFAHVNHELYTAYDQNTSEYAFQVISSKISNKTSLDENTKQEITTFLDKFNERTNGLYYIAIRNSSKVEYEYKKDVPKEMATINGNGGLRGINQFSIDYKLTDSQDYYDSQVSRATWDKINNSIPNVLNQSANYLFLSAWILICVSLISKVYSKNLISKGYLGFFVVASILIVGLFLVNYHTFQELMVLVIGAVIALSIYFNKGYVKRKLI</sequence>
<evidence type="ECO:0000313" key="1">
    <source>
        <dbReference type="EMBL" id="GKX67958.1"/>
    </source>
</evidence>
<proteinExistence type="predicted"/>
<dbReference type="Proteomes" id="UP001058074">
    <property type="component" value="Unassembled WGS sequence"/>
</dbReference>
<gene>
    <name evidence="1" type="ORF">rsdtw13_32160</name>
</gene>
<reference evidence="1" key="1">
    <citation type="journal article" date="2025" name="Int. J. Syst. Evol. Microbiol.">
        <title>Inconstantimicrobium mannanitabidum sp. nov., a novel member of the family Clostridiaceae isolated from anoxic soil under the treatment of reductive soil disinfestation.</title>
        <authorList>
            <person name="Ueki A."/>
            <person name="Tonouchi A."/>
            <person name="Honma S."/>
            <person name="Kaku N."/>
            <person name="Ueki K."/>
        </authorList>
    </citation>
    <scope>NUCLEOTIDE SEQUENCE</scope>
    <source>
        <strain evidence="1">TW13</strain>
    </source>
</reference>
<accession>A0ACB5RFX3</accession>
<organism evidence="1 2">
    <name type="scientific">Inconstantimicrobium mannanitabidum</name>
    <dbReference type="NCBI Taxonomy" id="1604901"/>
    <lineage>
        <taxon>Bacteria</taxon>
        <taxon>Bacillati</taxon>
        <taxon>Bacillota</taxon>
        <taxon>Clostridia</taxon>
        <taxon>Eubacteriales</taxon>
        <taxon>Clostridiaceae</taxon>
        <taxon>Inconstantimicrobium</taxon>
    </lineage>
</organism>
<evidence type="ECO:0000313" key="2">
    <source>
        <dbReference type="Proteomes" id="UP001058074"/>
    </source>
</evidence>
<protein>
    <submittedName>
        <fullName evidence="1">Uncharacterized protein</fullName>
    </submittedName>
</protein>